<accession>A0A6C0H9A2</accession>
<keyword evidence="1" id="KW-0812">Transmembrane</keyword>
<organism evidence="2">
    <name type="scientific">viral metagenome</name>
    <dbReference type="NCBI Taxonomy" id="1070528"/>
    <lineage>
        <taxon>unclassified sequences</taxon>
        <taxon>metagenomes</taxon>
        <taxon>organismal metagenomes</taxon>
    </lineage>
</organism>
<proteinExistence type="predicted"/>
<keyword evidence="1" id="KW-1133">Transmembrane helix</keyword>
<feature type="transmembrane region" description="Helical" evidence="1">
    <location>
        <begin position="6"/>
        <end position="25"/>
    </location>
</feature>
<dbReference type="AlphaFoldDB" id="A0A6C0H9A2"/>
<name>A0A6C0H9A2_9ZZZZ</name>
<evidence type="ECO:0000256" key="1">
    <source>
        <dbReference type="SAM" id="Phobius"/>
    </source>
</evidence>
<dbReference type="EMBL" id="MN739908">
    <property type="protein sequence ID" value="QHT76940.1"/>
    <property type="molecule type" value="Genomic_DNA"/>
</dbReference>
<reference evidence="2" key="1">
    <citation type="journal article" date="2020" name="Nature">
        <title>Giant virus diversity and host interactions through global metagenomics.</title>
        <authorList>
            <person name="Schulz F."/>
            <person name="Roux S."/>
            <person name="Paez-Espino D."/>
            <person name="Jungbluth S."/>
            <person name="Walsh D.A."/>
            <person name="Denef V.J."/>
            <person name="McMahon K.D."/>
            <person name="Konstantinidis K.T."/>
            <person name="Eloe-Fadrosh E.A."/>
            <person name="Kyrpides N.C."/>
            <person name="Woyke T."/>
        </authorList>
    </citation>
    <scope>NUCLEOTIDE SEQUENCE</scope>
    <source>
        <strain evidence="2">GVMAG-M-3300023179-82</strain>
    </source>
</reference>
<protein>
    <submittedName>
        <fullName evidence="2">Uncharacterized protein</fullName>
    </submittedName>
</protein>
<keyword evidence="1" id="KW-0472">Membrane</keyword>
<evidence type="ECO:0000313" key="2">
    <source>
        <dbReference type="EMBL" id="QHT76940.1"/>
    </source>
</evidence>
<sequence length="41" mass="4833">MLIEIIIILILILLILFMISSWNPFNKISNFFKSLNIKPNN</sequence>